<protein>
    <submittedName>
        <fullName evidence="2 4">Uncharacterized protein</fullName>
    </submittedName>
</protein>
<dbReference type="EMBL" id="ML975173">
    <property type="protein sequence ID" value="KAF1809360.1"/>
    <property type="molecule type" value="Genomic_DNA"/>
</dbReference>
<dbReference type="AlphaFoldDB" id="A0A6G1FUD6"/>
<dbReference type="RefSeq" id="XP_033530991.1">
    <property type="nucleotide sequence ID" value="XM_033680151.1"/>
</dbReference>
<keyword evidence="1" id="KW-0175">Coiled coil</keyword>
<reference evidence="4" key="3">
    <citation type="submission" date="2025-04" db="UniProtKB">
        <authorList>
            <consortium name="RefSeq"/>
        </authorList>
    </citation>
    <scope>IDENTIFICATION</scope>
    <source>
        <strain evidence="4">CBS 781.70</strain>
    </source>
</reference>
<dbReference type="OrthoDB" id="331602at2759"/>
<evidence type="ECO:0000313" key="4">
    <source>
        <dbReference type="RefSeq" id="XP_033530991.1"/>
    </source>
</evidence>
<sequence>MTLGLRSPFLDSGNEDLRAQINTLHYELESIKQERELAALEHQKELRELENRAEADFKRAQVCSQYE</sequence>
<evidence type="ECO:0000313" key="3">
    <source>
        <dbReference type="Proteomes" id="UP000504638"/>
    </source>
</evidence>
<keyword evidence="3" id="KW-1185">Reference proteome</keyword>
<proteinExistence type="predicted"/>
<organism evidence="2">
    <name type="scientific">Eremomyces bilateralis CBS 781.70</name>
    <dbReference type="NCBI Taxonomy" id="1392243"/>
    <lineage>
        <taxon>Eukaryota</taxon>
        <taxon>Fungi</taxon>
        <taxon>Dikarya</taxon>
        <taxon>Ascomycota</taxon>
        <taxon>Pezizomycotina</taxon>
        <taxon>Dothideomycetes</taxon>
        <taxon>Dothideomycetes incertae sedis</taxon>
        <taxon>Eremomycetales</taxon>
        <taxon>Eremomycetaceae</taxon>
        <taxon>Eremomyces</taxon>
    </lineage>
</organism>
<accession>A0A6G1FUD6</accession>
<evidence type="ECO:0000256" key="1">
    <source>
        <dbReference type="SAM" id="Coils"/>
    </source>
</evidence>
<gene>
    <name evidence="2 4" type="ORF">P152DRAFT_461545</name>
</gene>
<dbReference type="Proteomes" id="UP000504638">
    <property type="component" value="Unplaced"/>
</dbReference>
<evidence type="ECO:0000313" key="2">
    <source>
        <dbReference type="EMBL" id="KAF1809360.1"/>
    </source>
</evidence>
<name>A0A6G1FUD6_9PEZI</name>
<reference evidence="4" key="2">
    <citation type="submission" date="2020-04" db="EMBL/GenBank/DDBJ databases">
        <authorList>
            <consortium name="NCBI Genome Project"/>
        </authorList>
    </citation>
    <scope>NUCLEOTIDE SEQUENCE</scope>
    <source>
        <strain evidence="4">CBS 781.70</strain>
    </source>
</reference>
<feature type="coiled-coil region" evidence="1">
    <location>
        <begin position="14"/>
        <end position="59"/>
    </location>
</feature>
<dbReference type="GeneID" id="54420721"/>
<reference evidence="2 4" key="1">
    <citation type="submission" date="2020-01" db="EMBL/GenBank/DDBJ databases">
        <authorList>
            <consortium name="DOE Joint Genome Institute"/>
            <person name="Haridas S."/>
            <person name="Albert R."/>
            <person name="Binder M."/>
            <person name="Bloem J."/>
            <person name="Labutti K."/>
            <person name="Salamov A."/>
            <person name="Andreopoulos B."/>
            <person name="Baker S.E."/>
            <person name="Barry K."/>
            <person name="Bills G."/>
            <person name="Bluhm B.H."/>
            <person name="Cannon C."/>
            <person name="Castanera R."/>
            <person name="Culley D.E."/>
            <person name="Daum C."/>
            <person name="Ezra D."/>
            <person name="Gonzalez J.B."/>
            <person name="Henrissat B."/>
            <person name="Kuo A."/>
            <person name="Liang C."/>
            <person name="Lipzen A."/>
            <person name="Lutzoni F."/>
            <person name="Magnuson J."/>
            <person name="Mondo S."/>
            <person name="Nolan M."/>
            <person name="Ohm R."/>
            <person name="Pangilinan J."/>
            <person name="Park H.-J."/>
            <person name="Ramirez L."/>
            <person name="Alfaro M."/>
            <person name="Sun H."/>
            <person name="Tritt A."/>
            <person name="Yoshinaga Y."/>
            <person name="Zwiers L.-H."/>
            <person name="Turgeon B.G."/>
            <person name="Goodwin S.B."/>
            <person name="Spatafora J.W."/>
            <person name="Crous P.W."/>
            <person name="Grigoriev I.V."/>
        </authorList>
    </citation>
    <scope>NUCLEOTIDE SEQUENCE</scope>
    <source>
        <strain evidence="2 4">CBS 781.70</strain>
    </source>
</reference>